<comment type="similarity">
    <text evidence="5">Belongs to the GTP cyclohydrolase I family.</text>
</comment>
<dbReference type="InterPro" id="IPR043133">
    <property type="entry name" value="GTP-CH-I_C/QueF"/>
</dbReference>
<keyword evidence="5" id="KW-0547">Nucleotide-binding</keyword>
<evidence type="ECO:0000313" key="7">
    <source>
        <dbReference type="EMBL" id="HIH16770.1"/>
    </source>
</evidence>
<dbReference type="PANTHER" id="PTHR11109">
    <property type="entry name" value="GTP CYCLOHYDROLASE I"/>
    <property type="match status" value="1"/>
</dbReference>
<comment type="subunit">
    <text evidence="5">Homopolymer.</text>
</comment>
<evidence type="ECO:0000256" key="3">
    <source>
        <dbReference type="ARBA" id="ARBA00022563"/>
    </source>
</evidence>
<dbReference type="FunFam" id="1.10.286.10:FF:000001">
    <property type="entry name" value="GTP cyclohydrolase 1"/>
    <property type="match status" value="1"/>
</dbReference>
<dbReference type="FunFam" id="3.30.1130.10:FF:000001">
    <property type="entry name" value="GTP cyclohydrolase 1"/>
    <property type="match status" value="1"/>
</dbReference>
<evidence type="ECO:0000256" key="1">
    <source>
        <dbReference type="ARBA" id="ARBA00001052"/>
    </source>
</evidence>
<protein>
    <recommendedName>
        <fullName evidence="5">GTP cyclohydrolase 1</fullName>
        <ecNumber evidence="5">3.5.4.16</ecNumber>
    </recommendedName>
    <alternativeName>
        <fullName evidence="5">GTP cyclohydrolase I</fullName>
        <shortName evidence="5">GTP-CH-I</shortName>
    </alternativeName>
</protein>
<dbReference type="HAMAP" id="MF_00223">
    <property type="entry name" value="FolE"/>
    <property type="match status" value="1"/>
</dbReference>
<evidence type="ECO:0000256" key="5">
    <source>
        <dbReference type="HAMAP-Rule" id="MF_00223"/>
    </source>
</evidence>
<organism evidence="7 8">
    <name type="scientific">Candidatus Iainarchaeum sp</name>
    <dbReference type="NCBI Taxonomy" id="3101447"/>
    <lineage>
        <taxon>Archaea</taxon>
        <taxon>Candidatus Iainarchaeota</taxon>
        <taxon>Candidatus Iainarchaeia</taxon>
        <taxon>Candidatus Iainarchaeales</taxon>
        <taxon>Candidatus Iainarchaeaceae</taxon>
        <taxon>Candidatus Iainarchaeum</taxon>
    </lineage>
</organism>
<dbReference type="GO" id="GO:0003934">
    <property type="term" value="F:GTP cyclohydrolase I activity"/>
    <property type="evidence" value="ECO:0007669"/>
    <property type="project" value="UniProtKB-UniRule"/>
</dbReference>
<feature type="domain" description="GTP cyclohydrolase I" evidence="6">
    <location>
        <begin position="7"/>
        <end position="183"/>
    </location>
</feature>
<dbReference type="GO" id="GO:0008270">
    <property type="term" value="F:zinc ion binding"/>
    <property type="evidence" value="ECO:0007669"/>
    <property type="project" value="UniProtKB-UniRule"/>
</dbReference>
<gene>
    <name evidence="5 7" type="primary">folE</name>
    <name evidence="7" type="ORF">HA252_05165</name>
</gene>
<dbReference type="InterPro" id="IPR043134">
    <property type="entry name" value="GTP-CH-I_N"/>
</dbReference>
<dbReference type="NCBIfam" id="NF006825">
    <property type="entry name" value="PRK09347.1-2"/>
    <property type="match status" value="1"/>
</dbReference>
<keyword evidence="3 5" id="KW-0554">One-carbon metabolism</keyword>
<dbReference type="InterPro" id="IPR020602">
    <property type="entry name" value="GTP_CycHdrlase_I_dom"/>
</dbReference>
<dbReference type="InterPro" id="IPR001474">
    <property type="entry name" value="GTP_CycHdrlase_I"/>
</dbReference>
<dbReference type="InterPro" id="IPR018234">
    <property type="entry name" value="GTP_CycHdrlase_I_CS"/>
</dbReference>
<dbReference type="GO" id="GO:0006730">
    <property type="term" value="P:one-carbon metabolic process"/>
    <property type="evidence" value="ECO:0007669"/>
    <property type="project" value="UniProtKB-UniRule"/>
</dbReference>
<dbReference type="GO" id="GO:0046654">
    <property type="term" value="P:tetrahydrofolate biosynthetic process"/>
    <property type="evidence" value="ECO:0007669"/>
    <property type="project" value="UniProtKB-UniRule"/>
</dbReference>
<dbReference type="NCBIfam" id="TIGR00063">
    <property type="entry name" value="folE"/>
    <property type="match status" value="1"/>
</dbReference>
<dbReference type="SUPFAM" id="SSF55620">
    <property type="entry name" value="Tetrahydrobiopterin biosynthesis enzymes-like"/>
    <property type="match status" value="1"/>
</dbReference>
<dbReference type="AlphaFoldDB" id="A0A7J4JIT9"/>
<comment type="pathway">
    <text evidence="2 5">Cofactor biosynthesis; 7,8-dihydroneopterin triphosphate biosynthesis; 7,8-dihydroneopterin triphosphate from GTP: step 1/1.</text>
</comment>
<comment type="caution">
    <text evidence="7">The sequence shown here is derived from an EMBL/GenBank/DDBJ whole genome shotgun (WGS) entry which is preliminary data.</text>
</comment>
<keyword evidence="5" id="KW-0342">GTP-binding</keyword>
<dbReference type="PROSITE" id="PS00859">
    <property type="entry name" value="GTP_CYCLOHYDROL_1_1"/>
    <property type="match status" value="1"/>
</dbReference>
<evidence type="ECO:0000256" key="2">
    <source>
        <dbReference type="ARBA" id="ARBA00005080"/>
    </source>
</evidence>
<dbReference type="Pfam" id="PF01227">
    <property type="entry name" value="GTP_cyclohydroI"/>
    <property type="match status" value="1"/>
</dbReference>
<dbReference type="GO" id="GO:0006729">
    <property type="term" value="P:tetrahydrobiopterin biosynthetic process"/>
    <property type="evidence" value="ECO:0007669"/>
    <property type="project" value="TreeGrafter"/>
</dbReference>
<dbReference type="Proteomes" id="UP000564964">
    <property type="component" value="Unassembled WGS sequence"/>
</dbReference>
<comment type="catalytic activity">
    <reaction evidence="1 5">
        <text>GTP + H2O = 7,8-dihydroneopterin 3'-triphosphate + formate + H(+)</text>
        <dbReference type="Rhea" id="RHEA:17473"/>
        <dbReference type="ChEBI" id="CHEBI:15377"/>
        <dbReference type="ChEBI" id="CHEBI:15378"/>
        <dbReference type="ChEBI" id="CHEBI:15740"/>
        <dbReference type="ChEBI" id="CHEBI:37565"/>
        <dbReference type="ChEBI" id="CHEBI:58462"/>
        <dbReference type="EC" id="3.5.4.16"/>
    </reaction>
</comment>
<evidence type="ECO:0000259" key="6">
    <source>
        <dbReference type="Pfam" id="PF01227"/>
    </source>
</evidence>
<dbReference type="PANTHER" id="PTHR11109:SF7">
    <property type="entry name" value="GTP CYCLOHYDROLASE 1"/>
    <property type="match status" value="1"/>
</dbReference>
<keyword evidence="4 5" id="KW-0378">Hydrolase</keyword>
<feature type="binding site" evidence="5">
    <location>
        <position position="75"/>
    </location>
    <ligand>
        <name>Zn(2+)</name>
        <dbReference type="ChEBI" id="CHEBI:29105"/>
    </ligand>
</feature>
<dbReference type="Gene3D" id="3.30.1130.10">
    <property type="match status" value="1"/>
</dbReference>
<feature type="binding site" evidence="5">
    <location>
        <position position="78"/>
    </location>
    <ligand>
        <name>Zn(2+)</name>
        <dbReference type="ChEBI" id="CHEBI:29105"/>
    </ligand>
</feature>
<evidence type="ECO:0000256" key="4">
    <source>
        <dbReference type="ARBA" id="ARBA00022801"/>
    </source>
</evidence>
<dbReference type="GO" id="GO:0005737">
    <property type="term" value="C:cytoplasm"/>
    <property type="evidence" value="ECO:0007669"/>
    <property type="project" value="TreeGrafter"/>
</dbReference>
<sequence>MDKARVKKAIELLLEAIGEDPKRSGLTRTPERVADMYAEIFSGLDADPEKLLETTHELRHEEMLLVKDIPLYGVCEHHLLPFFGKASIAYIPKDDRVAGFSALAKAVDALAKKPTLQEKLVTELADLLMKKLKPRGALVIVEGRHLCLEMIGAKKPGAKTITSAVRGIFEKNQATRAEALSLIKG</sequence>
<dbReference type="NCBIfam" id="NF006826">
    <property type="entry name" value="PRK09347.1-3"/>
    <property type="match status" value="1"/>
</dbReference>
<keyword evidence="5" id="KW-0862">Zinc</keyword>
<evidence type="ECO:0000313" key="8">
    <source>
        <dbReference type="Proteomes" id="UP000564964"/>
    </source>
</evidence>
<reference evidence="8" key="1">
    <citation type="journal article" date="2020" name="bioRxiv">
        <title>A rank-normalized archaeal taxonomy based on genome phylogeny resolves widespread incomplete and uneven classifications.</title>
        <authorList>
            <person name="Rinke C."/>
            <person name="Chuvochina M."/>
            <person name="Mussig A.J."/>
            <person name="Chaumeil P.-A."/>
            <person name="Waite D.W."/>
            <person name="Whitman W.B."/>
            <person name="Parks D.H."/>
            <person name="Hugenholtz P."/>
        </authorList>
    </citation>
    <scope>NUCLEOTIDE SEQUENCE [LARGE SCALE GENOMIC DNA]</scope>
</reference>
<name>A0A7J4JIT9_9ARCH</name>
<dbReference type="EC" id="3.5.4.16" evidence="5"/>
<dbReference type="Gene3D" id="1.10.286.10">
    <property type="match status" value="1"/>
</dbReference>
<dbReference type="GO" id="GO:0005525">
    <property type="term" value="F:GTP binding"/>
    <property type="evidence" value="ECO:0007669"/>
    <property type="project" value="UniProtKB-KW"/>
</dbReference>
<proteinExistence type="inferred from homology"/>
<dbReference type="EMBL" id="DUGH01000123">
    <property type="protein sequence ID" value="HIH16770.1"/>
    <property type="molecule type" value="Genomic_DNA"/>
</dbReference>
<accession>A0A7J4JIT9</accession>
<dbReference type="UniPathway" id="UPA00848">
    <property type="reaction ID" value="UER00151"/>
</dbReference>
<feature type="binding site" evidence="5">
    <location>
        <position position="147"/>
    </location>
    <ligand>
        <name>Zn(2+)</name>
        <dbReference type="ChEBI" id="CHEBI:29105"/>
    </ligand>
</feature>
<keyword evidence="5" id="KW-0479">Metal-binding</keyword>